<feature type="binding site" evidence="6">
    <location>
        <position position="345"/>
    </location>
    <ligand>
        <name>NAD(+)</name>
        <dbReference type="ChEBI" id="CHEBI:57540"/>
    </ligand>
</feature>
<dbReference type="SUPFAM" id="SSF52283">
    <property type="entry name" value="Formate/glycerate dehydrogenase catalytic domain-like"/>
    <property type="match status" value="1"/>
</dbReference>
<dbReference type="FunFam" id="3.40.50.720:FF:000004">
    <property type="entry name" value="Adenosylhomocysteinase"/>
    <property type="match status" value="1"/>
</dbReference>
<dbReference type="InterPro" id="IPR020082">
    <property type="entry name" value="S-Ado-L-homoCys_hydrolase_CS"/>
</dbReference>
<dbReference type="PANTHER" id="PTHR23420:SF0">
    <property type="entry name" value="ADENOSYLHOMOCYSTEINASE"/>
    <property type="match status" value="1"/>
</dbReference>
<dbReference type="SUPFAM" id="SSF51735">
    <property type="entry name" value="NAD(P)-binding Rossmann-fold domains"/>
    <property type="match status" value="1"/>
</dbReference>
<dbReference type="InterPro" id="IPR000043">
    <property type="entry name" value="Adenosylhomocysteinase-like"/>
</dbReference>
<evidence type="ECO:0000256" key="3">
    <source>
        <dbReference type="ARBA" id="ARBA00022801"/>
    </source>
</evidence>
<dbReference type="Pfam" id="PF00670">
    <property type="entry name" value="AdoHcyase_NAD"/>
    <property type="match status" value="1"/>
</dbReference>
<dbReference type="CDD" id="cd00401">
    <property type="entry name" value="SAHH"/>
    <property type="match status" value="1"/>
</dbReference>
<evidence type="ECO:0000256" key="8">
    <source>
        <dbReference type="RuleBase" id="RU004166"/>
    </source>
</evidence>
<comment type="similarity">
    <text evidence="1 8">Belongs to the adenosylhomocysteinase family.</text>
</comment>
<dbReference type="InterPro" id="IPR042172">
    <property type="entry name" value="Adenosylhomocyst_ase-like_sf"/>
</dbReference>
<dbReference type="Pfam" id="PF05221">
    <property type="entry name" value="AdoHcyase"/>
    <property type="match status" value="2"/>
</dbReference>
<dbReference type="EC" id="3.13.2.1" evidence="5 7"/>
<evidence type="ECO:0000256" key="5">
    <source>
        <dbReference type="NCBIfam" id="TIGR00936"/>
    </source>
</evidence>
<dbReference type="EMBL" id="DVGA01000053">
    <property type="protein sequence ID" value="HIQ78682.1"/>
    <property type="molecule type" value="Genomic_DNA"/>
</dbReference>
<comment type="catalytic activity">
    <reaction evidence="7">
        <text>S-adenosyl-L-homocysteine + H2O = L-homocysteine + adenosine</text>
        <dbReference type="Rhea" id="RHEA:21708"/>
        <dbReference type="ChEBI" id="CHEBI:15377"/>
        <dbReference type="ChEBI" id="CHEBI:16335"/>
        <dbReference type="ChEBI" id="CHEBI:57856"/>
        <dbReference type="ChEBI" id="CHEBI:58199"/>
        <dbReference type="EC" id="3.13.2.1"/>
    </reaction>
</comment>
<dbReference type="PROSITE" id="PS00738">
    <property type="entry name" value="ADOHCYASE_1"/>
    <property type="match status" value="1"/>
</dbReference>
<accession>A0A9D1CSC0</accession>
<dbReference type="Proteomes" id="UP000824262">
    <property type="component" value="Unassembled WGS sequence"/>
</dbReference>
<dbReference type="SMART" id="SM00996">
    <property type="entry name" value="AdoHcyase"/>
    <property type="match status" value="1"/>
</dbReference>
<dbReference type="InterPro" id="IPR015878">
    <property type="entry name" value="Ado_hCys_hydrolase_NAD-bd"/>
</dbReference>
<feature type="binding site" evidence="6">
    <location>
        <begin position="291"/>
        <end position="293"/>
    </location>
    <ligand>
        <name>NAD(+)</name>
        <dbReference type="ChEBI" id="CHEBI:57540"/>
    </ligand>
</feature>
<evidence type="ECO:0000256" key="2">
    <source>
        <dbReference type="ARBA" id="ARBA00022563"/>
    </source>
</evidence>
<dbReference type="PIRSF" id="PIRSF001109">
    <property type="entry name" value="Ad_hcy_hydrolase"/>
    <property type="match status" value="1"/>
</dbReference>
<comment type="caution">
    <text evidence="10">The sequence shown here is derived from an EMBL/GenBank/DDBJ whole genome shotgun (WGS) entry which is preliminary data.</text>
</comment>
<organism evidence="10 11">
    <name type="scientific">Candidatus Scatomorpha intestinavium</name>
    <dbReference type="NCBI Taxonomy" id="2840922"/>
    <lineage>
        <taxon>Bacteria</taxon>
        <taxon>Bacillati</taxon>
        <taxon>Bacillota</taxon>
        <taxon>Clostridia</taxon>
        <taxon>Eubacteriales</taxon>
        <taxon>Candidatus Scatomorpha</taxon>
    </lineage>
</organism>
<feature type="binding site" evidence="6">
    <location>
        <position position="235"/>
    </location>
    <ligand>
        <name>NAD(+)</name>
        <dbReference type="ChEBI" id="CHEBI:57540"/>
    </ligand>
</feature>
<gene>
    <name evidence="10" type="ORF">IAB77_05425</name>
</gene>
<reference evidence="10" key="1">
    <citation type="submission" date="2020-10" db="EMBL/GenBank/DDBJ databases">
        <authorList>
            <person name="Gilroy R."/>
        </authorList>
    </citation>
    <scope>NUCLEOTIDE SEQUENCE</scope>
    <source>
        <strain evidence="10">ChiBcolR7-354</strain>
    </source>
</reference>
<comment type="pathway">
    <text evidence="7">Amino-acid biosynthesis; L-homocysteine biosynthesis; L-homocysteine from S-adenosyl-L-homocysteine: step 1/1.</text>
</comment>
<feature type="binding site" evidence="6">
    <location>
        <position position="338"/>
    </location>
    <ligand>
        <name>NAD(+)</name>
        <dbReference type="ChEBI" id="CHEBI:57540"/>
    </ligand>
</feature>
<keyword evidence="4 6" id="KW-0520">NAD</keyword>
<dbReference type="NCBIfam" id="TIGR00936">
    <property type="entry name" value="ahcY"/>
    <property type="match status" value="1"/>
</dbReference>
<evidence type="ECO:0000256" key="7">
    <source>
        <dbReference type="RuleBase" id="RU000548"/>
    </source>
</evidence>
<sequence length="411" mass="44306">MNDIYDISLAPEGERKIEWVRRNMPVLRGIEADFEREKPFAGLKIALSVHLEAKTAYLCRVLAAGGAQMSVTGSNPLSTQDDVAAALAAGGMEVHATHGATEEEYRKQLLAALAIGPNIIIDDGGELLELMRTHYPELIPGVIGGCEETTTGITRINKLARAGLLPFPMMLVNDADCKHLFDNRYGTGQSVWDGIMRTTNLIVAGKLVVVSGYGWCGKGVAMRAKGLGARVAVTETDPVCALEAVMDGFEVMPMSEAARVGEIFCTVTGCRDIITAEHFALMRDGAILSNAGHFDVEIDMAGLEEYAVRKYEARHNITGYELPNGRTIFVIAEGRLVNLAAADGHPAEIMDMSFAIQALSAEYLAKHRGGLKAEPVKVPKEIDSAVARRKLTSLGVAIDGMTEVQKEYMGV</sequence>
<dbReference type="AlphaFoldDB" id="A0A9D1CSC0"/>
<dbReference type="GO" id="GO:0005829">
    <property type="term" value="C:cytosol"/>
    <property type="evidence" value="ECO:0007669"/>
    <property type="project" value="TreeGrafter"/>
</dbReference>
<dbReference type="Gene3D" id="3.40.50.720">
    <property type="entry name" value="NAD(P)-binding Rossmann-like Domain"/>
    <property type="match status" value="1"/>
</dbReference>
<keyword evidence="2 7" id="KW-0554">One-carbon metabolism</keyword>
<evidence type="ECO:0000256" key="4">
    <source>
        <dbReference type="ARBA" id="ARBA00023027"/>
    </source>
</evidence>
<proteinExistence type="inferred from homology"/>
<dbReference type="GO" id="GO:0033353">
    <property type="term" value="P:S-adenosylmethionine cycle"/>
    <property type="evidence" value="ECO:0007669"/>
    <property type="project" value="TreeGrafter"/>
</dbReference>
<protein>
    <recommendedName>
        <fullName evidence="5 7">Adenosylhomocysteinase</fullName>
        <ecNumber evidence="5 7">3.13.2.1</ecNumber>
    </recommendedName>
</protein>
<dbReference type="PANTHER" id="PTHR23420">
    <property type="entry name" value="ADENOSYLHOMOCYSTEINASE"/>
    <property type="match status" value="1"/>
</dbReference>
<evidence type="ECO:0000313" key="11">
    <source>
        <dbReference type="Proteomes" id="UP000824262"/>
    </source>
</evidence>
<name>A0A9D1CSC0_9FIRM</name>
<evidence type="ECO:0000259" key="9">
    <source>
        <dbReference type="SMART" id="SM00997"/>
    </source>
</evidence>
<dbReference type="NCBIfam" id="NF004005">
    <property type="entry name" value="PRK05476.2-3"/>
    <property type="match status" value="1"/>
</dbReference>
<keyword evidence="3 7" id="KW-0378">Hydrolase</keyword>
<feature type="domain" description="S-adenosyl-L-homocysteine hydrolase NAD binding" evidence="9">
    <location>
        <begin position="183"/>
        <end position="344"/>
    </location>
</feature>
<dbReference type="GO" id="GO:0006730">
    <property type="term" value="P:one-carbon metabolic process"/>
    <property type="evidence" value="ECO:0007669"/>
    <property type="project" value="UniProtKB-UniRule"/>
</dbReference>
<evidence type="ECO:0000256" key="6">
    <source>
        <dbReference type="PIRSR" id="PIRSR001109-2"/>
    </source>
</evidence>
<evidence type="ECO:0000256" key="1">
    <source>
        <dbReference type="ARBA" id="ARBA00007122"/>
    </source>
</evidence>
<evidence type="ECO:0000313" key="10">
    <source>
        <dbReference type="EMBL" id="HIQ78682.1"/>
    </source>
</evidence>
<feature type="binding site" evidence="6">
    <location>
        <begin position="149"/>
        <end position="151"/>
    </location>
    <ligand>
        <name>NAD(+)</name>
        <dbReference type="ChEBI" id="CHEBI:57540"/>
    </ligand>
</feature>
<feature type="binding site" evidence="6">
    <location>
        <begin position="214"/>
        <end position="219"/>
    </location>
    <ligand>
        <name>NAD(+)</name>
        <dbReference type="ChEBI" id="CHEBI:57540"/>
    </ligand>
</feature>
<dbReference type="Gene3D" id="3.40.50.1480">
    <property type="entry name" value="Adenosylhomocysteinase-like"/>
    <property type="match status" value="1"/>
</dbReference>
<comment type="cofactor">
    <cofactor evidence="6 7">
        <name>NAD(+)</name>
        <dbReference type="ChEBI" id="CHEBI:57540"/>
    </cofactor>
    <text evidence="6 7">Binds 1 NAD(+) per subunit.</text>
</comment>
<dbReference type="GO" id="GO:0004013">
    <property type="term" value="F:adenosylhomocysteinase activity"/>
    <property type="evidence" value="ECO:0007669"/>
    <property type="project" value="UniProtKB-UniRule"/>
</dbReference>
<dbReference type="SMART" id="SM00997">
    <property type="entry name" value="AdoHcyase_NAD"/>
    <property type="match status" value="1"/>
</dbReference>
<dbReference type="PROSITE" id="PS00739">
    <property type="entry name" value="ADOHCYASE_2"/>
    <property type="match status" value="1"/>
</dbReference>
<dbReference type="InterPro" id="IPR036291">
    <property type="entry name" value="NAD(P)-bd_dom_sf"/>
</dbReference>
<reference evidence="10" key="2">
    <citation type="journal article" date="2021" name="PeerJ">
        <title>Extensive microbial diversity within the chicken gut microbiome revealed by metagenomics and culture.</title>
        <authorList>
            <person name="Gilroy R."/>
            <person name="Ravi A."/>
            <person name="Getino M."/>
            <person name="Pursley I."/>
            <person name="Horton D.L."/>
            <person name="Alikhan N.F."/>
            <person name="Baker D."/>
            <person name="Gharbi K."/>
            <person name="Hall N."/>
            <person name="Watson M."/>
            <person name="Adriaenssens E.M."/>
            <person name="Foster-Nyarko E."/>
            <person name="Jarju S."/>
            <person name="Secka A."/>
            <person name="Antonio M."/>
            <person name="Oren A."/>
            <person name="Chaudhuri R.R."/>
            <person name="La Ragione R."/>
            <person name="Hildebrand F."/>
            <person name="Pallen M.J."/>
        </authorList>
    </citation>
    <scope>NUCLEOTIDE SEQUENCE</scope>
    <source>
        <strain evidence="10">ChiBcolR7-354</strain>
    </source>
</reference>